<dbReference type="AlphaFoldDB" id="A0A068Z842"/>
<organism evidence="1 2">
    <name type="scientific">Serratia symbiotica</name>
    <dbReference type="NCBI Taxonomy" id="138074"/>
    <lineage>
        <taxon>Bacteria</taxon>
        <taxon>Pseudomonadati</taxon>
        <taxon>Pseudomonadota</taxon>
        <taxon>Gammaproteobacteria</taxon>
        <taxon>Enterobacterales</taxon>
        <taxon>Yersiniaceae</taxon>
        <taxon>Serratia</taxon>
    </lineage>
</organism>
<evidence type="ECO:0000313" key="1">
    <source>
        <dbReference type="EMBL" id="QLH64360.1"/>
    </source>
</evidence>
<proteinExistence type="predicted"/>
<gene>
    <name evidence="1" type="ORF">SYMBAF_09085</name>
</gene>
<dbReference type="STRING" id="138074.SYMBAF_20161"/>
<name>A0A068Z842_9GAMM</name>
<reference evidence="1 2" key="1">
    <citation type="journal article" date="2014" name="Genome Announc.">
        <title>Whole-Genome Sequence of Serratia symbiotica Strain CWBI-2.3T, a Free-Living Symbiont of the Black Bean Aphid Aphis fabae.</title>
        <authorList>
            <person name="Foray V."/>
            <person name="Grigorescu A.S."/>
            <person name="Sabri A."/>
            <person name="Haubruge E."/>
            <person name="Lognay G."/>
            <person name="Francis F."/>
            <person name="Fauconnier M.L."/>
            <person name="Hance T."/>
            <person name="Thonart P."/>
        </authorList>
    </citation>
    <scope>NUCLEOTIDE SEQUENCE [LARGE SCALE GENOMIC DNA]</scope>
    <source>
        <strain evidence="1">CWBI-2.3</strain>
    </source>
</reference>
<sequence>MDALIDSQTGDYTGTRTYDLHTAVYLRLKTPLASYWADPWLGSRLHELERAKDSATTRRLAQQYAEQALQPLLDDKRATALAVGVSRQQDGWLLLTIVVTQANSAVQTFTHSVKVI</sequence>
<dbReference type="Pfam" id="PF07409">
    <property type="entry name" value="GP46"/>
    <property type="match status" value="1"/>
</dbReference>
<dbReference type="SUPFAM" id="SSF160719">
    <property type="entry name" value="gpW/gp25-like"/>
    <property type="match status" value="1"/>
</dbReference>
<protein>
    <submittedName>
        <fullName evidence="1">Uncharacterized protein</fullName>
    </submittedName>
</protein>
<dbReference type="Proteomes" id="UP000042738">
    <property type="component" value="Chromosome"/>
</dbReference>
<dbReference type="EMBL" id="CP050855">
    <property type="protein sequence ID" value="QLH64360.1"/>
    <property type="molecule type" value="Genomic_DNA"/>
</dbReference>
<evidence type="ECO:0000313" key="2">
    <source>
        <dbReference type="Proteomes" id="UP000042738"/>
    </source>
</evidence>
<accession>A0A068Z842</accession>
<dbReference type="InterPro" id="IPR010877">
    <property type="entry name" value="Phage_Mu_Gp46"/>
</dbReference>
<dbReference type="Gene3D" id="3.10.450.40">
    <property type="match status" value="1"/>
</dbReference>